<evidence type="ECO:0000313" key="7">
    <source>
        <dbReference type="Proteomes" id="UP001621714"/>
    </source>
</evidence>
<gene>
    <name evidence="6" type="ORF">V6U78_01215</name>
</gene>
<dbReference type="Pfam" id="PF04352">
    <property type="entry name" value="ProQ"/>
    <property type="match status" value="1"/>
</dbReference>
<name>A0ABW8PV07_9GAMM</name>
<dbReference type="SUPFAM" id="SSF48657">
    <property type="entry name" value="FinO-like"/>
    <property type="match status" value="1"/>
</dbReference>
<evidence type="ECO:0000256" key="2">
    <source>
        <dbReference type="ARBA" id="ARBA00022884"/>
    </source>
</evidence>
<dbReference type="InterPro" id="IPR036442">
    <property type="entry name" value="ProQ/FinO_sf"/>
</dbReference>
<keyword evidence="1" id="KW-0963">Cytoplasm</keyword>
<dbReference type="SMART" id="SM00945">
    <property type="entry name" value="ProQ"/>
    <property type="match status" value="1"/>
</dbReference>
<accession>A0ABW8PV07</accession>
<reference evidence="6 7" key="1">
    <citation type="submission" date="2024-02" db="EMBL/GenBank/DDBJ databases">
        <title>Marinospirillum sp. MEB 164 isolated from Lonar lake sediment.</title>
        <authorList>
            <person name="Joshi A."/>
            <person name="Thite S."/>
        </authorList>
    </citation>
    <scope>NUCLEOTIDE SEQUENCE [LARGE SCALE GENOMIC DNA]</scope>
    <source>
        <strain evidence="6 7">MEB164</strain>
    </source>
</reference>
<dbReference type="Gene3D" id="1.10.1710.10">
    <property type="entry name" value="ProQ/FinO domain"/>
    <property type="match status" value="1"/>
</dbReference>
<proteinExistence type="predicted"/>
<comment type="caution">
    <text evidence="6">The sequence shown here is derived from an EMBL/GenBank/DDBJ whole genome shotgun (WGS) entry which is preliminary data.</text>
</comment>
<sequence>MTSPQKIEQLFEQLSYYAEQSQLTQAQAQQRIAELEGENSALHQRVNQLEERLQLLRSKLTQHLQQGQPQTWLARPEALMAMIRDTLGLNEPAPEPSQAPQQNLDALSPQQRLAYWEKRYPRAFMPGAPQPLKIGIHEELLAAEGGELKRIHRALAHYVKVPRYLRSIQAGAVRLDLEGNNAGFVTAQEASFAQQQLHQLEQQKEEKRQQARLDQKLKQLVQR</sequence>
<dbReference type="InterPro" id="IPR023529">
    <property type="entry name" value="ProQ"/>
</dbReference>
<dbReference type="RefSeq" id="WP_405336368.1">
    <property type="nucleotide sequence ID" value="NZ_JBANFI010000001.1"/>
</dbReference>
<dbReference type="PANTHER" id="PTHR38106:SF1">
    <property type="entry name" value="RNA CHAPERONE PROQ"/>
    <property type="match status" value="1"/>
</dbReference>
<feature type="domain" description="ProQ/FinO" evidence="5">
    <location>
        <begin position="105"/>
        <end position="213"/>
    </location>
</feature>
<evidence type="ECO:0000256" key="1">
    <source>
        <dbReference type="ARBA" id="ARBA00022490"/>
    </source>
</evidence>
<evidence type="ECO:0000256" key="4">
    <source>
        <dbReference type="SAM" id="Coils"/>
    </source>
</evidence>
<feature type="coiled-coil region" evidence="4">
    <location>
        <begin position="18"/>
        <end position="66"/>
    </location>
</feature>
<dbReference type="EMBL" id="JBANFI010000001">
    <property type="protein sequence ID" value="MFK7159656.1"/>
    <property type="molecule type" value="Genomic_DNA"/>
</dbReference>
<protein>
    <submittedName>
        <fullName evidence="6">ProQ/FINO family protein</fullName>
    </submittedName>
</protein>
<keyword evidence="2" id="KW-0694">RNA-binding</keyword>
<dbReference type="PANTHER" id="PTHR38106">
    <property type="entry name" value="RNA CHAPERONE PROQ"/>
    <property type="match status" value="1"/>
</dbReference>
<feature type="coiled-coil region" evidence="4">
    <location>
        <begin position="190"/>
        <end position="223"/>
    </location>
</feature>
<evidence type="ECO:0000256" key="3">
    <source>
        <dbReference type="ARBA" id="ARBA00023186"/>
    </source>
</evidence>
<evidence type="ECO:0000259" key="5">
    <source>
        <dbReference type="SMART" id="SM00945"/>
    </source>
</evidence>
<evidence type="ECO:0000313" key="6">
    <source>
        <dbReference type="EMBL" id="MFK7159656.1"/>
    </source>
</evidence>
<organism evidence="6 7">
    <name type="scientific">Marinospirillum alkalitolerans</name>
    <dbReference type="NCBI Taxonomy" id="3123374"/>
    <lineage>
        <taxon>Bacteria</taxon>
        <taxon>Pseudomonadati</taxon>
        <taxon>Pseudomonadota</taxon>
        <taxon>Gammaproteobacteria</taxon>
        <taxon>Oceanospirillales</taxon>
        <taxon>Oceanospirillaceae</taxon>
        <taxon>Marinospirillum</taxon>
    </lineage>
</organism>
<keyword evidence="4" id="KW-0175">Coiled coil</keyword>
<keyword evidence="7" id="KW-1185">Reference proteome</keyword>
<dbReference type="InterPro" id="IPR016103">
    <property type="entry name" value="ProQ/FinO"/>
</dbReference>
<keyword evidence="3" id="KW-0143">Chaperone</keyword>
<dbReference type="Proteomes" id="UP001621714">
    <property type="component" value="Unassembled WGS sequence"/>
</dbReference>